<proteinExistence type="predicted"/>
<accession>A0ABU1ASD7</accession>
<name>A0ABU1ASD7_9BACT</name>
<comment type="caution">
    <text evidence="1">The sequence shown here is derived from an EMBL/GenBank/DDBJ whole genome shotgun (WGS) entry which is preliminary data.</text>
</comment>
<dbReference type="EMBL" id="JARXHW010000009">
    <property type="protein sequence ID" value="MDQ8207060.1"/>
    <property type="molecule type" value="Genomic_DNA"/>
</dbReference>
<organism evidence="1 2">
    <name type="scientific">Thalassobacterium maritimum</name>
    <dbReference type="NCBI Taxonomy" id="3041265"/>
    <lineage>
        <taxon>Bacteria</taxon>
        <taxon>Pseudomonadati</taxon>
        <taxon>Verrucomicrobiota</taxon>
        <taxon>Opitutia</taxon>
        <taxon>Puniceicoccales</taxon>
        <taxon>Coraliomargaritaceae</taxon>
        <taxon>Thalassobacterium</taxon>
    </lineage>
</organism>
<gene>
    <name evidence="1" type="ORF">QEH52_06045</name>
</gene>
<dbReference type="Pfam" id="PF10387">
    <property type="entry name" value="DUF2442"/>
    <property type="match status" value="1"/>
</dbReference>
<evidence type="ECO:0000313" key="1">
    <source>
        <dbReference type="EMBL" id="MDQ8207060.1"/>
    </source>
</evidence>
<evidence type="ECO:0000313" key="2">
    <source>
        <dbReference type="Proteomes" id="UP001225316"/>
    </source>
</evidence>
<sequence length="92" mass="10836">MKSEENGISTLETPESVQVQGISIHGFWILIQEREYFLNFENYPWFKEAKVDQIFNVTLLHGHHLFWNELDVDLELTSLDEPERFPLISKAS</sequence>
<reference evidence="1 2" key="1">
    <citation type="submission" date="2023-04" db="EMBL/GenBank/DDBJ databases">
        <title>A novel bacteria isolated from coastal sediment.</title>
        <authorList>
            <person name="Liu X.-J."/>
            <person name="Du Z.-J."/>
        </authorList>
    </citation>
    <scope>NUCLEOTIDE SEQUENCE [LARGE SCALE GENOMIC DNA]</scope>
    <source>
        <strain evidence="1 2">SDUM461003</strain>
    </source>
</reference>
<protein>
    <submittedName>
        <fullName evidence="1">DUF2442 domain-containing protein</fullName>
    </submittedName>
</protein>
<dbReference type="Proteomes" id="UP001225316">
    <property type="component" value="Unassembled WGS sequence"/>
</dbReference>
<keyword evidence="2" id="KW-1185">Reference proteome</keyword>
<dbReference type="InterPro" id="IPR018841">
    <property type="entry name" value="DUF2442"/>
</dbReference>